<dbReference type="InterPro" id="IPR004358">
    <property type="entry name" value="Sig_transdc_His_kin-like_C"/>
</dbReference>
<keyword evidence="7" id="KW-1133">Transmembrane helix</keyword>
<feature type="transmembrane region" description="Helical" evidence="7">
    <location>
        <begin position="52"/>
        <end position="71"/>
    </location>
</feature>
<dbReference type="CDD" id="cd00082">
    <property type="entry name" value="HisKA"/>
    <property type="match status" value="1"/>
</dbReference>
<dbReference type="Proteomes" id="UP000092695">
    <property type="component" value="Chromosome"/>
</dbReference>
<dbReference type="InterPro" id="IPR001610">
    <property type="entry name" value="PAC"/>
</dbReference>
<evidence type="ECO:0000256" key="5">
    <source>
        <dbReference type="ARBA" id="ARBA00022777"/>
    </source>
</evidence>
<dbReference type="Gene3D" id="1.10.287.130">
    <property type="match status" value="1"/>
</dbReference>
<dbReference type="SMART" id="SM00388">
    <property type="entry name" value="HisKA"/>
    <property type="match status" value="1"/>
</dbReference>
<evidence type="ECO:0000313" key="11">
    <source>
        <dbReference type="EMBL" id="ANO52711.1"/>
    </source>
</evidence>
<dbReference type="InterPro" id="IPR036890">
    <property type="entry name" value="HATPase_C_sf"/>
</dbReference>
<dbReference type="NCBIfam" id="TIGR00229">
    <property type="entry name" value="sensory_box"/>
    <property type="match status" value="1"/>
</dbReference>
<dbReference type="SMART" id="SM00086">
    <property type="entry name" value="PAC"/>
    <property type="match status" value="1"/>
</dbReference>
<dbReference type="Gene3D" id="3.30.450.20">
    <property type="entry name" value="PAS domain"/>
    <property type="match status" value="1"/>
</dbReference>
<evidence type="ECO:0000256" key="3">
    <source>
        <dbReference type="ARBA" id="ARBA00022553"/>
    </source>
</evidence>
<evidence type="ECO:0000313" key="12">
    <source>
        <dbReference type="Proteomes" id="UP000092695"/>
    </source>
</evidence>
<dbReference type="Gene3D" id="3.30.565.10">
    <property type="entry name" value="Histidine kinase-like ATPase, C-terminal domain"/>
    <property type="match status" value="1"/>
</dbReference>
<dbReference type="STRING" id="1548547.BA177_17280"/>
<keyword evidence="5" id="KW-0418">Kinase</keyword>
<dbReference type="PROSITE" id="PS50109">
    <property type="entry name" value="HIS_KIN"/>
    <property type="match status" value="1"/>
</dbReference>
<keyword evidence="4" id="KW-0808">Transferase</keyword>
<evidence type="ECO:0000256" key="7">
    <source>
        <dbReference type="SAM" id="Phobius"/>
    </source>
</evidence>
<dbReference type="InterPro" id="IPR005467">
    <property type="entry name" value="His_kinase_dom"/>
</dbReference>
<feature type="compositionally biased region" description="Low complexity" evidence="6">
    <location>
        <begin position="649"/>
        <end position="663"/>
    </location>
</feature>
<feature type="domain" description="PAS" evidence="9">
    <location>
        <begin position="296"/>
        <end position="346"/>
    </location>
</feature>
<feature type="transmembrane region" description="Helical" evidence="7">
    <location>
        <begin position="128"/>
        <end position="148"/>
    </location>
</feature>
<dbReference type="FunFam" id="3.30.565.10:FF:000006">
    <property type="entry name" value="Sensor histidine kinase WalK"/>
    <property type="match status" value="1"/>
</dbReference>
<dbReference type="InterPro" id="IPR000700">
    <property type="entry name" value="PAS-assoc_C"/>
</dbReference>
<proteinExistence type="predicted"/>
<dbReference type="InterPro" id="IPR036097">
    <property type="entry name" value="HisK_dim/P_sf"/>
</dbReference>
<feature type="transmembrane region" description="Helical" evidence="7">
    <location>
        <begin position="232"/>
        <end position="255"/>
    </location>
</feature>
<dbReference type="InterPro" id="IPR000014">
    <property type="entry name" value="PAS"/>
</dbReference>
<dbReference type="CDD" id="cd00130">
    <property type="entry name" value="PAS"/>
    <property type="match status" value="1"/>
</dbReference>
<name>A0A193LJS6_9GAMM</name>
<dbReference type="EC" id="2.7.13.3" evidence="2"/>
<feature type="transmembrane region" description="Helical" evidence="7">
    <location>
        <begin position="160"/>
        <end position="177"/>
    </location>
</feature>
<sequence>MTEFSQPKNHWFAREIPAITAAICLASACVVLAGLLYDFPSSIFPEGNRVSMKANTAVGFILGSLAVLVASRRASFLQSIARWGITSLMAVVALFTLLEYLLPLRISIDQLLVRADNDALLTSSPGRMAPTTAIGFLVFAVAIMIDHWDGLAARVARRTLLSMLILMAIGAILGYAYGAPSLYMGIDGVTAMALSTAILFVVLAIGGIWLRPTYGLPAILMEQSLLGANVRALVPMVVAAPLLVGAAVAAGYGRFYEGEFAIALTSLGSVMAATLIAIVSIVILRKSEAAMLIKDRALAATANGIVITDHQALNEPIVYINPAFTRITGYEEEDLSGLNCRFLNPDLAGSKEVRAELRHCLSTGTATTVELPNRRKDGELFWNRLSISPIHGRDGTVTHYVGVIDDVTQRRKQQEQLHNALQETRKANSIRNTFVRLVSHELRTPLNSALTWLRLLEVDDREQTRQKGMQVIAESIESQSRLIDDLVDVTRYSGAGIRVEKAQVDVKDLTEKAVEELRPTIEDNQTLELTIVDGDYSANIDGGRYQQIVRNLLSNAHKYTPAAGRISVHLMVDSQAMTLRVSDTGKGLTADEIENVFEPFWRAESHQPGLGVGLSIVYSLVAAHGGTIDVVSEGPDQGSSFIIRLPRQASDATDGDGASAATTNTPPPN</sequence>
<dbReference type="OrthoDB" id="7051794at2"/>
<keyword evidence="3" id="KW-0597">Phosphoprotein</keyword>
<feature type="transmembrane region" description="Helical" evidence="7">
    <location>
        <begin position="189"/>
        <end position="211"/>
    </location>
</feature>
<evidence type="ECO:0000256" key="2">
    <source>
        <dbReference type="ARBA" id="ARBA00012438"/>
    </source>
</evidence>
<evidence type="ECO:0000256" key="1">
    <source>
        <dbReference type="ARBA" id="ARBA00000085"/>
    </source>
</evidence>
<dbReference type="EMBL" id="CP016268">
    <property type="protein sequence ID" value="ANO52711.1"/>
    <property type="molecule type" value="Genomic_DNA"/>
</dbReference>
<gene>
    <name evidence="11" type="ORF">BA177_17280</name>
</gene>
<dbReference type="SUPFAM" id="SSF55874">
    <property type="entry name" value="ATPase domain of HSP90 chaperone/DNA topoisomerase II/histidine kinase"/>
    <property type="match status" value="1"/>
</dbReference>
<keyword evidence="7" id="KW-0812">Transmembrane</keyword>
<accession>A0A193LJS6</accession>
<dbReference type="AlphaFoldDB" id="A0A193LJS6"/>
<evidence type="ECO:0000256" key="6">
    <source>
        <dbReference type="SAM" id="MobiDB-lite"/>
    </source>
</evidence>
<feature type="transmembrane region" description="Helical" evidence="7">
    <location>
        <begin position="83"/>
        <end position="108"/>
    </location>
</feature>
<dbReference type="GO" id="GO:0005886">
    <property type="term" value="C:plasma membrane"/>
    <property type="evidence" value="ECO:0007669"/>
    <property type="project" value="UniProtKB-ARBA"/>
</dbReference>
<feature type="transmembrane region" description="Helical" evidence="7">
    <location>
        <begin position="16"/>
        <end position="37"/>
    </location>
</feature>
<dbReference type="SUPFAM" id="SSF55785">
    <property type="entry name" value="PYP-like sensor domain (PAS domain)"/>
    <property type="match status" value="1"/>
</dbReference>
<dbReference type="InterPro" id="IPR035965">
    <property type="entry name" value="PAS-like_dom_sf"/>
</dbReference>
<keyword evidence="12" id="KW-1185">Reference proteome</keyword>
<protein>
    <recommendedName>
        <fullName evidence="2">histidine kinase</fullName>
        <ecNumber evidence="2">2.7.13.3</ecNumber>
    </recommendedName>
</protein>
<dbReference type="SUPFAM" id="SSF47384">
    <property type="entry name" value="Homodimeric domain of signal transducing histidine kinase"/>
    <property type="match status" value="1"/>
</dbReference>
<dbReference type="Pfam" id="PF00512">
    <property type="entry name" value="HisKA"/>
    <property type="match status" value="1"/>
</dbReference>
<dbReference type="GO" id="GO:0000155">
    <property type="term" value="F:phosphorelay sensor kinase activity"/>
    <property type="evidence" value="ECO:0007669"/>
    <property type="project" value="InterPro"/>
</dbReference>
<dbReference type="PRINTS" id="PR00344">
    <property type="entry name" value="BCTRLSENSOR"/>
</dbReference>
<feature type="transmembrane region" description="Helical" evidence="7">
    <location>
        <begin position="261"/>
        <end position="284"/>
    </location>
</feature>
<keyword evidence="7" id="KW-0472">Membrane</keyword>
<reference evidence="11 12" key="1">
    <citation type="submission" date="2016-06" db="EMBL/GenBank/DDBJ databases">
        <title>Complete genome sequence of a deep-branching marine Gamma Proteobacterium Woeseia oceani type strain XK5.</title>
        <authorList>
            <person name="Mu D."/>
            <person name="Du Z."/>
        </authorList>
    </citation>
    <scope>NUCLEOTIDE SEQUENCE [LARGE SCALE GENOMIC DNA]</scope>
    <source>
        <strain evidence="11 12">XK5</strain>
    </source>
</reference>
<dbReference type="Pfam" id="PF02518">
    <property type="entry name" value="HATPase_c"/>
    <property type="match status" value="1"/>
</dbReference>
<dbReference type="PROSITE" id="PS50112">
    <property type="entry name" value="PAS"/>
    <property type="match status" value="1"/>
</dbReference>
<dbReference type="InterPro" id="IPR003594">
    <property type="entry name" value="HATPase_dom"/>
</dbReference>
<evidence type="ECO:0000259" key="9">
    <source>
        <dbReference type="PROSITE" id="PS50112"/>
    </source>
</evidence>
<dbReference type="PROSITE" id="PS50113">
    <property type="entry name" value="PAC"/>
    <property type="match status" value="1"/>
</dbReference>
<evidence type="ECO:0000256" key="4">
    <source>
        <dbReference type="ARBA" id="ARBA00022679"/>
    </source>
</evidence>
<dbReference type="PANTHER" id="PTHR43547">
    <property type="entry name" value="TWO-COMPONENT HISTIDINE KINASE"/>
    <property type="match status" value="1"/>
</dbReference>
<feature type="region of interest" description="Disordered" evidence="6">
    <location>
        <begin position="648"/>
        <end position="669"/>
    </location>
</feature>
<evidence type="ECO:0000259" key="8">
    <source>
        <dbReference type="PROSITE" id="PS50109"/>
    </source>
</evidence>
<feature type="domain" description="PAC" evidence="10">
    <location>
        <begin position="367"/>
        <end position="419"/>
    </location>
</feature>
<comment type="catalytic activity">
    <reaction evidence="1">
        <text>ATP + protein L-histidine = ADP + protein N-phospho-L-histidine.</text>
        <dbReference type="EC" id="2.7.13.3"/>
    </reaction>
</comment>
<dbReference type="KEGG" id="woc:BA177_17280"/>
<dbReference type="RefSeq" id="WP_068618302.1">
    <property type="nucleotide sequence ID" value="NZ_CP016268.1"/>
</dbReference>
<dbReference type="Pfam" id="PF13426">
    <property type="entry name" value="PAS_9"/>
    <property type="match status" value="1"/>
</dbReference>
<evidence type="ECO:0000259" key="10">
    <source>
        <dbReference type="PROSITE" id="PS50113"/>
    </source>
</evidence>
<dbReference type="PANTHER" id="PTHR43547:SF2">
    <property type="entry name" value="HYBRID SIGNAL TRANSDUCTION HISTIDINE KINASE C"/>
    <property type="match status" value="1"/>
</dbReference>
<organism evidence="11 12">
    <name type="scientific">Woeseia oceani</name>
    <dbReference type="NCBI Taxonomy" id="1548547"/>
    <lineage>
        <taxon>Bacteria</taxon>
        <taxon>Pseudomonadati</taxon>
        <taxon>Pseudomonadota</taxon>
        <taxon>Gammaproteobacteria</taxon>
        <taxon>Woeseiales</taxon>
        <taxon>Woeseiaceae</taxon>
        <taxon>Woeseia</taxon>
    </lineage>
</organism>
<feature type="domain" description="Histidine kinase" evidence="8">
    <location>
        <begin position="437"/>
        <end position="649"/>
    </location>
</feature>
<dbReference type="InterPro" id="IPR003661">
    <property type="entry name" value="HisK_dim/P_dom"/>
</dbReference>
<dbReference type="SMART" id="SM00387">
    <property type="entry name" value="HATPase_c"/>
    <property type="match status" value="1"/>
</dbReference>
<dbReference type="SMART" id="SM00091">
    <property type="entry name" value="PAS"/>
    <property type="match status" value="1"/>
</dbReference>